<dbReference type="KEGG" id="fse:DI487_02375"/>
<gene>
    <name evidence="1" type="ORF">DI487_02375</name>
</gene>
<dbReference type="PROSITE" id="PS51257">
    <property type="entry name" value="PROKAR_LIPOPROTEIN"/>
    <property type="match status" value="1"/>
</dbReference>
<dbReference type="InterPro" id="IPR025348">
    <property type="entry name" value="DUF4252"/>
</dbReference>
<dbReference type="OrthoDB" id="1143555at2"/>
<dbReference type="AlphaFoldDB" id="A0A2U8QRT0"/>
<name>A0A2U8QRT0_9FLAO</name>
<dbReference type="EMBL" id="CP029463">
    <property type="protein sequence ID" value="AWM12829.1"/>
    <property type="molecule type" value="Genomic_DNA"/>
</dbReference>
<evidence type="ECO:0000313" key="1">
    <source>
        <dbReference type="EMBL" id="AWM12829.1"/>
    </source>
</evidence>
<dbReference type="Proteomes" id="UP000245429">
    <property type="component" value="Chromosome"/>
</dbReference>
<organism evidence="1 2">
    <name type="scientific">Flavobacterium sediminis</name>
    <dbReference type="NCBI Taxonomy" id="2201181"/>
    <lineage>
        <taxon>Bacteria</taxon>
        <taxon>Pseudomonadati</taxon>
        <taxon>Bacteroidota</taxon>
        <taxon>Flavobacteriia</taxon>
        <taxon>Flavobacteriales</taxon>
        <taxon>Flavobacteriaceae</taxon>
        <taxon>Flavobacterium</taxon>
    </lineage>
</organism>
<accession>A0A2U8QRT0</accession>
<protein>
    <submittedName>
        <fullName evidence="1">DUF4252 domain-containing protein</fullName>
    </submittedName>
</protein>
<dbReference type="RefSeq" id="WP_109568238.1">
    <property type="nucleotide sequence ID" value="NZ_CP029463.1"/>
</dbReference>
<evidence type="ECO:0000313" key="2">
    <source>
        <dbReference type="Proteomes" id="UP000245429"/>
    </source>
</evidence>
<sequence>MRIVVIVAVFVLSLVSCENKESLQKYFVENSESQDFIALDLAPSFINTEKLTLTSEEKEALSSFKKLNVLAYKNDSLHKTRFEAEKNKVKGILKEEAYEPLMKFGNTDKGLSVYLVGNDEKIDEFVLFASGKEEGFVVARLLGDNMKPTDVVNLVEIIRKADLDLDQLKPLKEALK</sequence>
<dbReference type="Pfam" id="PF14060">
    <property type="entry name" value="DUF4252"/>
    <property type="match status" value="1"/>
</dbReference>
<proteinExistence type="predicted"/>
<reference evidence="1 2" key="1">
    <citation type="submission" date="2018-05" db="EMBL/GenBank/DDBJ databases">
        <title>Flavobacterium sp. MEBiC07310.</title>
        <authorList>
            <person name="Baek K."/>
        </authorList>
    </citation>
    <scope>NUCLEOTIDE SEQUENCE [LARGE SCALE GENOMIC DNA]</scope>
    <source>
        <strain evidence="1 2">MEBiC07310</strain>
    </source>
</reference>
<keyword evidence="2" id="KW-1185">Reference proteome</keyword>